<dbReference type="InterPro" id="IPR025558">
    <property type="entry name" value="DUF4283"/>
</dbReference>
<evidence type="ECO:0000259" key="2">
    <source>
        <dbReference type="Pfam" id="PF14111"/>
    </source>
</evidence>
<dbReference type="Proteomes" id="UP000593568">
    <property type="component" value="Unassembled WGS sequence"/>
</dbReference>
<gene>
    <name evidence="3" type="ORF">Gotri_005501</name>
</gene>
<proteinExistence type="predicted"/>
<keyword evidence="4" id="KW-1185">Reference proteome</keyword>
<feature type="region of interest" description="Disordered" evidence="1">
    <location>
        <begin position="130"/>
        <end position="170"/>
    </location>
</feature>
<evidence type="ECO:0000256" key="1">
    <source>
        <dbReference type="SAM" id="MobiDB-lite"/>
    </source>
</evidence>
<dbReference type="AlphaFoldDB" id="A0A7J9EX93"/>
<protein>
    <recommendedName>
        <fullName evidence="2">DUF4283 domain-containing protein</fullName>
    </recommendedName>
</protein>
<sequence>MEEELANLNNADDDEELVQAFDDEDYAEEDFNICLVGRVLMDSIVHFPSMRNFLANLWHPIEGIFITEIEDKRILFKFYNKEVAFGWDISLRSPLWRATTTTSKWLQEELVEAGNSRMDWEENRRVRLHENPYVQGHNGGNSNSDSEERSFGLVDGRKRQRSHRLRNPNQRNLSLENIKKNCELSTDAISRLTGHNENLKLECPSMERIRKSCKFGNKIDVGANGSRGGLSLGWNKGISVTLRSFFHSHIDVEVKKEYGKILWRLTSFYGSPVENQRKDS</sequence>
<accession>A0A7J9EX93</accession>
<name>A0A7J9EX93_9ROSI</name>
<comment type="caution">
    <text evidence="3">The sequence shown here is derived from an EMBL/GenBank/DDBJ whole genome shotgun (WGS) entry which is preliminary data.</text>
</comment>
<dbReference type="Pfam" id="PF14111">
    <property type="entry name" value="DUF4283"/>
    <property type="match status" value="1"/>
</dbReference>
<organism evidence="3 4">
    <name type="scientific">Gossypium trilobum</name>
    <dbReference type="NCBI Taxonomy" id="34281"/>
    <lineage>
        <taxon>Eukaryota</taxon>
        <taxon>Viridiplantae</taxon>
        <taxon>Streptophyta</taxon>
        <taxon>Embryophyta</taxon>
        <taxon>Tracheophyta</taxon>
        <taxon>Spermatophyta</taxon>
        <taxon>Magnoliopsida</taxon>
        <taxon>eudicotyledons</taxon>
        <taxon>Gunneridae</taxon>
        <taxon>Pentapetalae</taxon>
        <taxon>rosids</taxon>
        <taxon>malvids</taxon>
        <taxon>Malvales</taxon>
        <taxon>Malvaceae</taxon>
        <taxon>Malvoideae</taxon>
        <taxon>Gossypium</taxon>
    </lineage>
</organism>
<feature type="domain" description="DUF4283" evidence="2">
    <location>
        <begin position="28"/>
        <end position="82"/>
    </location>
</feature>
<reference evidence="3 4" key="1">
    <citation type="journal article" date="2019" name="Genome Biol. Evol.">
        <title>Insights into the evolution of the New World diploid cottons (Gossypium, subgenus Houzingenia) based on genome sequencing.</title>
        <authorList>
            <person name="Grover C.E."/>
            <person name="Arick M.A. 2nd"/>
            <person name="Thrash A."/>
            <person name="Conover J.L."/>
            <person name="Sanders W.S."/>
            <person name="Peterson D.G."/>
            <person name="Frelichowski J.E."/>
            <person name="Scheffler J.A."/>
            <person name="Scheffler B.E."/>
            <person name="Wendel J.F."/>
        </authorList>
    </citation>
    <scope>NUCLEOTIDE SEQUENCE [LARGE SCALE GENOMIC DNA]</scope>
    <source>
        <strain evidence="3">8</strain>
        <tissue evidence="3">Leaf</tissue>
    </source>
</reference>
<dbReference type="EMBL" id="JABEZW010000010">
    <property type="protein sequence ID" value="MBA0777488.1"/>
    <property type="molecule type" value="Genomic_DNA"/>
</dbReference>
<evidence type="ECO:0000313" key="4">
    <source>
        <dbReference type="Proteomes" id="UP000593568"/>
    </source>
</evidence>
<evidence type="ECO:0000313" key="3">
    <source>
        <dbReference type="EMBL" id="MBA0777488.1"/>
    </source>
</evidence>